<dbReference type="PROSITE" id="PS00135">
    <property type="entry name" value="TRYPSIN_SER"/>
    <property type="match status" value="1"/>
</dbReference>
<dbReference type="Pfam" id="PF00089">
    <property type="entry name" value="Trypsin"/>
    <property type="match status" value="1"/>
</dbReference>
<keyword evidence="3 5" id="KW-0720">Serine protease</keyword>
<dbReference type="GO" id="GO:0006508">
    <property type="term" value="P:proteolysis"/>
    <property type="evidence" value="ECO:0007669"/>
    <property type="project" value="UniProtKB-KW"/>
</dbReference>
<evidence type="ECO:0000256" key="4">
    <source>
        <dbReference type="ARBA" id="ARBA00023157"/>
    </source>
</evidence>
<dbReference type="SUPFAM" id="SSF50494">
    <property type="entry name" value="Trypsin-like serine proteases"/>
    <property type="match status" value="1"/>
</dbReference>
<dbReference type="InterPro" id="IPR001314">
    <property type="entry name" value="Peptidase_S1A"/>
</dbReference>
<keyword evidence="1 5" id="KW-0645">Protease</keyword>
<evidence type="ECO:0000256" key="1">
    <source>
        <dbReference type="ARBA" id="ARBA00022670"/>
    </source>
</evidence>
<dbReference type="InterPro" id="IPR043504">
    <property type="entry name" value="Peptidase_S1_PA_chymotrypsin"/>
</dbReference>
<sequence>MSIVMRVVEVEVVEARGRMEQNCEVPTTPPQCNSARLRYSVGPHSSPSGDARYRTACTTNFTFCDKEPSVVGGSGRLWVVCGCVGRHASQDVVRPLERGRESEAVRNTIKGRKVHGQLPPCTVQCDVQPGIFVKAFFCDKPHPCMSHNKEEMGRATVMLKMRDSCDGKCLNFTCGTPNRGGRVVGGNETAPNEYPWIVAFYYSGKLYCSGSLVNDRYIITAAHCVRRVAKHKITLIFGSHNKTIQEEKGRQVRKIDSVWYHPSFQRHTYNNDLGIIKLDVPVEITKFVRPICLPSNSQETYEGSMGIVAGWGRTDESGNSSDVLRYVKVPIMTNTECKTKKYRPREITENMMCAGYDAGKIDACQGDSGGPLMYKNGSRIELIGVVSWGEGCARPGYPGVYTRISMYWTDINRELNKEKSCSCPEP</sequence>
<accession>A0AAW0UVP8</accession>
<keyword evidence="2 5" id="KW-0378">Hydrolase</keyword>
<dbReference type="PRINTS" id="PR00722">
    <property type="entry name" value="CHYMOTRYPSIN"/>
</dbReference>
<evidence type="ECO:0000256" key="3">
    <source>
        <dbReference type="ARBA" id="ARBA00022825"/>
    </source>
</evidence>
<dbReference type="InterPro" id="IPR033116">
    <property type="entry name" value="TRYPSIN_SER"/>
</dbReference>
<organism evidence="7 8">
    <name type="scientific">Scylla paramamosain</name>
    <name type="common">Mud crab</name>
    <dbReference type="NCBI Taxonomy" id="85552"/>
    <lineage>
        <taxon>Eukaryota</taxon>
        <taxon>Metazoa</taxon>
        <taxon>Ecdysozoa</taxon>
        <taxon>Arthropoda</taxon>
        <taxon>Crustacea</taxon>
        <taxon>Multicrustacea</taxon>
        <taxon>Malacostraca</taxon>
        <taxon>Eumalacostraca</taxon>
        <taxon>Eucarida</taxon>
        <taxon>Decapoda</taxon>
        <taxon>Pleocyemata</taxon>
        <taxon>Brachyura</taxon>
        <taxon>Eubrachyura</taxon>
        <taxon>Portunoidea</taxon>
        <taxon>Portunidae</taxon>
        <taxon>Portuninae</taxon>
        <taxon>Scylla</taxon>
    </lineage>
</organism>
<dbReference type="InterPro" id="IPR018114">
    <property type="entry name" value="TRYPSIN_HIS"/>
</dbReference>
<evidence type="ECO:0000313" key="7">
    <source>
        <dbReference type="EMBL" id="KAK8403616.1"/>
    </source>
</evidence>
<dbReference type="PANTHER" id="PTHR24252">
    <property type="entry name" value="ACROSIN-RELATED"/>
    <property type="match status" value="1"/>
</dbReference>
<dbReference type="CDD" id="cd00190">
    <property type="entry name" value="Tryp_SPc"/>
    <property type="match status" value="1"/>
</dbReference>
<gene>
    <name evidence="7" type="ORF">O3P69_000003</name>
</gene>
<dbReference type="PANTHER" id="PTHR24252:SF7">
    <property type="entry name" value="HYALIN"/>
    <property type="match status" value="1"/>
</dbReference>
<dbReference type="AlphaFoldDB" id="A0AAW0UVP8"/>
<dbReference type="GO" id="GO:0004252">
    <property type="term" value="F:serine-type endopeptidase activity"/>
    <property type="evidence" value="ECO:0007669"/>
    <property type="project" value="InterPro"/>
</dbReference>
<dbReference type="InterPro" id="IPR009003">
    <property type="entry name" value="Peptidase_S1_PA"/>
</dbReference>
<comment type="caution">
    <text evidence="7">The sequence shown here is derived from an EMBL/GenBank/DDBJ whole genome shotgun (WGS) entry which is preliminary data.</text>
</comment>
<evidence type="ECO:0000256" key="5">
    <source>
        <dbReference type="RuleBase" id="RU363034"/>
    </source>
</evidence>
<dbReference type="FunFam" id="2.40.10.10:FF:000006">
    <property type="entry name" value="Serine proteinase stubble"/>
    <property type="match status" value="1"/>
</dbReference>
<proteinExistence type="predicted"/>
<protein>
    <recommendedName>
        <fullName evidence="6">Peptidase S1 domain-containing protein</fullName>
    </recommendedName>
</protein>
<dbReference type="PROSITE" id="PS00134">
    <property type="entry name" value="TRYPSIN_HIS"/>
    <property type="match status" value="1"/>
</dbReference>
<keyword evidence="4" id="KW-1015">Disulfide bond</keyword>
<dbReference type="PROSITE" id="PS50240">
    <property type="entry name" value="TRYPSIN_DOM"/>
    <property type="match status" value="1"/>
</dbReference>
<evidence type="ECO:0000256" key="2">
    <source>
        <dbReference type="ARBA" id="ARBA00022801"/>
    </source>
</evidence>
<feature type="domain" description="Peptidase S1" evidence="6">
    <location>
        <begin position="183"/>
        <end position="416"/>
    </location>
</feature>
<reference evidence="7 8" key="1">
    <citation type="submission" date="2023-03" db="EMBL/GenBank/DDBJ databases">
        <title>High-quality genome of Scylla paramamosain provides insights in environmental adaptation.</title>
        <authorList>
            <person name="Zhang L."/>
        </authorList>
    </citation>
    <scope>NUCLEOTIDE SEQUENCE [LARGE SCALE GENOMIC DNA]</scope>
    <source>
        <strain evidence="7">LZ_2023a</strain>
        <tissue evidence="7">Muscle</tissue>
    </source>
</reference>
<keyword evidence="8" id="KW-1185">Reference proteome</keyword>
<name>A0AAW0UVP8_SCYPA</name>
<evidence type="ECO:0000313" key="8">
    <source>
        <dbReference type="Proteomes" id="UP001487740"/>
    </source>
</evidence>
<dbReference type="SMART" id="SM00020">
    <property type="entry name" value="Tryp_SPc"/>
    <property type="match status" value="1"/>
</dbReference>
<evidence type="ECO:0000259" key="6">
    <source>
        <dbReference type="PROSITE" id="PS50240"/>
    </source>
</evidence>
<dbReference type="Gene3D" id="2.40.10.10">
    <property type="entry name" value="Trypsin-like serine proteases"/>
    <property type="match status" value="1"/>
</dbReference>
<dbReference type="InterPro" id="IPR001254">
    <property type="entry name" value="Trypsin_dom"/>
</dbReference>
<dbReference type="Proteomes" id="UP001487740">
    <property type="component" value="Unassembled WGS sequence"/>
</dbReference>
<dbReference type="EMBL" id="JARAKH010000005">
    <property type="protein sequence ID" value="KAK8403616.1"/>
    <property type="molecule type" value="Genomic_DNA"/>
</dbReference>